<name>Q92CE0_LISIN</name>
<sequence>MKKILLGGIIVCFGVLMIGCGSTTDSETTTKDNEDEQKYSKPESKKDENYIKDGPLTKVNQWKNDDGEKIKLLKIITPNTLFDLDPIQMRILDIKLLEHYDLNADVKKEYQELTGKEQENYLSIQISLKTEDTDPNKEIMFHGIDTIITNTKQQIDVSNESWTSLDVMGVGTFKGNVEKTGYLVVPFYGKADELKNLTIISSKVWDDKEPTLYHDSEKKEFNF</sequence>
<feature type="region of interest" description="Disordered" evidence="1">
    <location>
        <begin position="24"/>
        <end position="47"/>
    </location>
</feature>
<dbReference type="eggNOG" id="ENOG5033CS9">
    <property type="taxonomic scope" value="Bacteria"/>
</dbReference>
<dbReference type="STRING" id="272626.gene:17565563"/>
<dbReference type="PROSITE" id="PS51257">
    <property type="entry name" value="PROKAR_LIPOPROTEIN"/>
    <property type="match status" value="1"/>
</dbReference>
<proteinExistence type="predicted"/>
<gene>
    <name evidence="2" type="ordered locus">lin1232</name>
</gene>
<feature type="compositionally biased region" description="Basic and acidic residues" evidence="1">
    <location>
        <begin position="28"/>
        <end position="47"/>
    </location>
</feature>
<dbReference type="AlphaFoldDB" id="Q92CE0"/>
<dbReference type="RefSeq" id="WP_010990845.1">
    <property type="nucleotide sequence ID" value="NC_003212.1"/>
</dbReference>
<evidence type="ECO:0000313" key="3">
    <source>
        <dbReference type="Proteomes" id="UP000002513"/>
    </source>
</evidence>
<evidence type="ECO:0000256" key="1">
    <source>
        <dbReference type="SAM" id="MobiDB-lite"/>
    </source>
</evidence>
<protein>
    <submittedName>
        <fullName evidence="2">Lin1232 protein</fullName>
    </submittedName>
</protein>
<dbReference type="KEGG" id="lin:lin1232"/>
<dbReference type="HOGENOM" id="CLU_1203311_0_0_9"/>
<reference evidence="2 3" key="1">
    <citation type="journal article" date="2001" name="Science">
        <title>Comparative genomics of Listeria species.</title>
        <authorList>
            <person name="Glaser P."/>
            <person name="Frangeul L."/>
            <person name="Buchrieser C."/>
            <person name="Rusniok C."/>
            <person name="Amend A."/>
            <person name="Baquero F."/>
            <person name="Berche P."/>
            <person name="Bloecker H."/>
            <person name="Brandt P."/>
            <person name="Chakraborty T."/>
            <person name="Charbit A."/>
            <person name="Chetouani F."/>
            <person name="Couve E."/>
            <person name="de Daruvar A."/>
            <person name="Dehoux P."/>
            <person name="Domann E."/>
            <person name="Dominguez-Bernal G."/>
            <person name="Duchaud E."/>
            <person name="Durant L."/>
            <person name="Dussurget O."/>
            <person name="Entian K.-D."/>
            <person name="Fsihi H."/>
            <person name="Garcia-del Portillo F."/>
            <person name="Garrido P."/>
            <person name="Gautier L."/>
            <person name="Goebel W."/>
            <person name="Gomez-Lopez N."/>
            <person name="Hain T."/>
            <person name="Hauf J."/>
            <person name="Jackson D."/>
            <person name="Jones L.-M."/>
            <person name="Kaerst U."/>
            <person name="Kreft J."/>
            <person name="Kuhn M."/>
            <person name="Kunst F."/>
            <person name="Kurapkat G."/>
            <person name="Madueno E."/>
            <person name="Maitournam A."/>
            <person name="Mata Vicente J."/>
            <person name="Ng E."/>
            <person name="Nedjari H."/>
            <person name="Nordsiek G."/>
            <person name="Novella S."/>
            <person name="de Pablos B."/>
            <person name="Perez-Diaz J.-C."/>
            <person name="Purcell R."/>
            <person name="Remmel B."/>
            <person name="Rose M."/>
            <person name="Schlueter T."/>
            <person name="Simoes N."/>
            <person name="Tierrez A."/>
            <person name="Vazquez-Boland J.-A."/>
            <person name="Voss H."/>
            <person name="Wehland J."/>
            <person name="Cossart P."/>
        </authorList>
    </citation>
    <scope>NUCLEOTIDE SEQUENCE [LARGE SCALE GENOMIC DNA]</scope>
    <source>
        <strain evidence="3">ATCC BAA-680 / CLIP 11262</strain>
    </source>
</reference>
<dbReference type="PIR" id="AG1586">
    <property type="entry name" value="AG1586"/>
</dbReference>
<dbReference type="Proteomes" id="UP000002513">
    <property type="component" value="Chromosome"/>
</dbReference>
<evidence type="ECO:0000313" key="2">
    <source>
        <dbReference type="EMBL" id="CAC96463.1"/>
    </source>
</evidence>
<accession>Q92CE0</accession>
<dbReference type="OrthoDB" id="2941010at2"/>
<organism evidence="2 3">
    <name type="scientific">Listeria innocua serovar 6a (strain ATCC BAA-680 / CLIP 11262)</name>
    <dbReference type="NCBI Taxonomy" id="272626"/>
    <lineage>
        <taxon>Bacteria</taxon>
        <taxon>Bacillati</taxon>
        <taxon>Bacillota</taxon>
        <taxon>Bacilli</taxon>
        <taxon>Bacillales</taxon>
        <taxon>Listeriaceae</taxon>
        <taxon>Listeria</taxon>
    </lineage>
</organism>
<dbReference type="EMBL" id="AL596168">
    <property type="protein sequence ID" value="CAC96463.1"/>
    <property type="molecule type" value="Genomic_DNA"/>
</dbReference>